<keyword evidence="2" id="KW-1185">Reference proteome</keyword>
<dbReference type="AlphaFoldDB" id="A0AAN8Z559"/>
<reference evidence="1 2" key="1">
    <citation type="submission" date="2023-12" db="EMBL/GenBank/DDBJ databases">
        <title>A high-quality genome assembly for Dillenia turbinata (Dilleniales).</title>
        <authorList>
            <person name="Chanderbali A."/>
        </authorList>
    </citation>
    <scope>NUCLEOTIDE SEQUENCE [LARGE SCALE GENOMIC DNA]</scope>
    <source>
        <strain evidence="1">LSX21</strain>
        <tissue evidence="1">Leaf</tissue>
    </source>
</reference>
<organism evidence="1 2">
    <name type="scientific">Dillenia turbinata</name>
    <dbReference type="NCBI Taxonomy" id="194707"/>
    <lineage>
        <taxon>Eukaryota</taxon>
        <taxon>Viridiplantae</taxon>
        <taxon>Streptophyta</taxon>
        <taxon>Embryophyta</taxon>
        <taxon>Tracheophyta</taxon>
        <taxon>Spermatophyta</taxon>
        <taxon>Magnoliopsida</taxon>
        <taxon>eudicotyledons</taxon>
        <taxon>Gunneridae</taxon>
        <taxon>Pentapetalae</taxon>
        <taxon>Dilleniales</taxon>
        <taxon>Dilleniaceae</taxon>
        <taxon>Dillenia</taxon>
    </lineage>
</organism>
<comment type="caution">
    <text evidence="1">The sequence shown here is derived from an EMBL/GenBank/DDBJ whole genome shotgun (WGS) entry which is preliminary data.</text>
</comment>
<accession>A0AAN8Z559</accession>
<sequence>MGSCDGLICVAESTELDPVYVCEKYKVVRTYVADHGEINIRFEILNLGEIVDSCLYWVLGGSLSDWQCYVLEFDLRSEKFEIYPIPTNLQVRMSTPVSVSWNLMNFGGLLTLAAVTSEDSLYSFSFMHLWHAERDTNQCLRVRYEGTYNVYLPWFGMCERYIVGMLDLDTFLLKIYPTSTNMPVLVLFFPKEGQFQYMDIPWLCKNCLAVCFEPSLLSPYAVSSAEFLDNHA</sequence>
<dbReference type="Proteomes" id="UP001370490">
    <property type="component" value="Unassembled WGS sequence"/>
</dbReference>
<protein>
    <submittedName>
        <fullName evidence="1">F-box associated domain, type 3</fullName>
    </submittedName>
</protein>
<gene>
    <name evidence="1" type="ORF">RJ641_014711</name>
</gene>
<proteinExistence type="predicted"/>
<name>A0AAN8Z559_9MAGN</name>
<evidence type="ECO:0000313" key="2">
    <source>
        <dbReference type="Proteomes" id="UP001370490"/>
    </source>
</evidence>
<evidence type="ECO:0000313" key="1">
    <source>
        <dbReference type="EMBL" id="KAK6921033.1"/>
    </source>
</evidence>
<dbReference type="EMBL" id="JBAMMX010000020">
    <property type="protein sequence ID" value="KAK6921033.1"/>
    <property type="molecule type" value="Genomic_DNA"/>
</dbReference>